<organism evidence="2 3">
    <name type="scientific">Cucurbitaria berberidis CBS 394.84</name>
    <dbReference type="NCBI Taxonomy" id="1168544"/>
    <lineage>
        <taxon>Eukaryota</taxon>
        <taxon>Fungi</taxon>
        <taxon>Dikarya</taxon>
        <taxon>Ascomycota</taxon>
        <taxon>Pezizomycotina</taxon>
        <taxon>Dothideomycetes</taxon>
        <taxon>Pleosporomycetidae</taxon>
        <taxon>Pleosporales</taxon>
        <taxon>Pleosporineae</taxon>
        <taxon>Cucurbitariaceae</taxon>
        <taxon>Cucurbitaria</taxon>
    </lineage>
</organism>
<feature type="compositionally biased region" description="Basic and acidic residues" evidence="1">
    <location>
        <begin position="115"/>
        <end position="129"/>
    </location>
</feature>
<accession>A0A9P4LE09</accession>
<feature type="compositionally biased region" description="Polar residues" evidence="1">
    <location>
        <begin position="17"/>
        <end position="36"/>
    </location>
</feature>
<evidence type="ECO:0000313" key="2">
    <source>
        <dbReference type="EMBL" id="KAF1850654.1"/>
    </source>
</evidence>
<dbReference type="OrthoDB" id="3801597at2759"/>
<feature type="region of interest" description="Disordered" evidence="1">
    <location>
        <begin position="113"/>
        <end position="148"/>
    </location>
</feature>
<dbReference type="EMBL" id="ML976614">
    <property type="protein sequence ID" value="KAF1850654.1"/>
    <property type="molecule type" value="Genomic_DNA"/>
</dbReference>
<evidence type="ECO:0000313" key="3">
    <source>
        <dbReference type="Proteomes" id="UP000800039"/>
    </source>
</evidence>
<dbReference type="AlphaFoldDB" id="A0A9P4LE09"/>
<dbReference type="GeneID" id="63848771"/>
<feature type="region of interest" description="Disordered" evidence="1">
    <location>
        <begin position="154"/>
        <end position="173"/>
    </location>
</feature>
<comment type="caution">
    <text evidence="2">The sequence shown here is derived from an EMBL/GenBank/DDBJ whole genome shotgun (WGS) entry which is preliminary data.</text>
</comment>
<protein>
    <submittedName>
        <fullName evidence="2">Uncharacterized protein</fullName>
    </submittedName>
</protein>
<keyword evidence="3" id="KW-1185">Reference proteome</keyword>
<dbReference type="RefSeq" id="XP_040793217.1">
    <property type="nucleotide sequence ID" value="XM_040931519.1"/>
</dbReference>
<reference evidence="2" key="1">
    <citation type="submission" date="2020-01" db="EMBL/GenBank/DDBJ databases">
        <authorList>
            <consortium name="DOE Joint Genome Institute"/>
            <person name="Haridas S."/>
            <person name="Albert R."/>
            <person name="Binder M."/>
            <person name="Bloem J."/>
            <person name="Labutti K."/>
            <person name="Salamov A."/>
            <person name="Andreopoulos B."/>
            <person name="Baker S.E."/>
            <person name="Barry K."/>
            <person name="Bills G."/>
            <person name="Bluhm B.H."/>
            <person name="Cannon C."/>
            <person name="Castanera R."/>
            <person name="Culley D.E."/>
            <person name="Daum C."/>
            <person name="Ezra D."/>
            <person name="Gonzalez J.B."/>
            <person name="Henrissat B."/>
            <person name="Kuo A."/>
            <person name="Liang C."/>
            <person name="Lipzen A."/>
            <person name="Lutzoni F."/>
            <person name="Magnuson J."/>
            <person name="Mondo S."/>
            <person name="Nolan M."/>
            <person name="Ohm R."/>
            <person name="Pangilinan J."/>
            <person name="Park H.-J."/>
            <person name="Ramirez L."/>
            <person name="Alfaro M."/>
            <person name="Sun H."/>
            <person name="Tritt A."/>
            <person name="Yoshinaga Y."/>
            <person name="Zwiers L.-H."/>
            <person name="Turgeon B.G."/>
            <person name="Goodwin S.B."/>
            <person name="Spatafora J.W."/>
            <person name="Crous P.W."/>
            <person name="Grigoriev I.V."/>
        </authorList>
    </citation>
    <scope>NUCLEOTIDE SEQUENCE</scope>
    <source>
        <strain evidence="2">CBS 394.84</strain>
    </source>
</reference>
<feature type="compositionally biased region" description="Polar residues" evidence="1">
    <location>
        <begin position="45"/>
        <end position="57"/>
    </location>
</feature>
<dbReference type="Proteomes" id="UP000800039">
    <property type="component" value="Unassembled WGS sequence"/>
</dbReference>
<name>A0A9P4LE09_9PLEO</name>
<feature type="compositionally biased region" description="Pro residues" evidence="1">
    <location>
        <begin position="58"/>
        <end position="67"/>
    </location>
</feature>
<proteinExistence type="predicted"/>
<feature type="region of interest" description="Disordered" evidence="1">
    <location>
        <begin position="1"/>
        <end position="67"/>
    </location>
</feature>
<sequence length="656" mass="73112">MSYNLRPGRKLKRPARYQSQNGDESEGSPISANHVTVTHAKVHSLSPSQPFSAVAPQTPNPSPLAPRPTAPFIPAAHDTLATPRTVLNASSASVPHRRRNMPNVRYVRKYSQRPLADEHHDKDRDDTLPVRRPIGRPPTRPLRHVPTSIYPGVKPASFPSLASDEPPSQDTSKDGVHYGAWELMKAMEKSDQKGIHTSKRGVDDMYNNEKFPLRVTEEEKMWYADLAERWRPNDPEVQVAFASLWPSLRQSIIEQIRDDFPPGTYYDSYHPVQCLLGLSQSALKIILDENSAMWTVEDNVPKYLRDYKKLHPDKIIDPDAPPPREVVKAIKFLKQAHLPGSLLGEWQFPLPSIEVFRPPPIYSIPLRVTGSLGGGSWSKAWIETNRLPKNNRSNPALSTTSAIASRAKLAPLDGPTTPVWPNSSYNSGWLPITENKKRKRGQNEEDIAQERRYHDWQASTFAAAAKRYSQRHSVVHQRTSSSQYEKLRVPIRTVDQLQERNRAHPGLRSLGFTNITKGLRDSHHHHTVMAGKQYDERLATPGVGPRYPLPLPVSAAAYAQTTTVNLLAAREENQARRLDVPNYQTYGLGHVANAQPPALMGPPAPRGITSNPTPTTAHSIGAQENGTVIVASSQHASALLRQRTESSAAQEQAQGQ</sequence>
<gene>
    <name evidence="2" type="ORF">K460DRAFT_350683</name>
</gene>
<evidence type="ECO:0000256" key="1">
    <source>
        <dbReference type="SAM" id="MobiDB-lite"/>
    </source>
</evidence>